<proteinExistence type="inferred from homology"/>
<name>A0A8H3FTQ3_9LECA</name>
<evidence type="ECO:0000256" key="1">
    <source>
        <dbReference type="ARBA" id="ARBA00010216"/>
    </source>
</evidence>
<protein>
    <submittedName>
        <fullName evidence="3">Plasma membrane localization protein</fullName>
    </submittedName>
</protein>
<dbReference type="InterPro" id="IPR049150">
    <property type="entry name" value="EFR3_HEAT-like_rpt"/>
</dbReference>
<feature type="compositionally biased region" description="Polar residues" evidence="2">
    <location>
        <begin position="999"/>
        <end position="1015"/>
    </location>
</feature>
<feature type="compositionally biased region" description="Pro residues" evidence="2">
    <location>
        <begin position="1080"/>
        <end position="1091"/>
    </location>
</feature>
<evidence type="ECO:0000256" key="2">
    <source>
        <dbReference type="SAM" id="MobiDB-lite"/>
    </source>
</evidence>
<feature type="compositionally biased region" description="Low complexity" evidence="2">
    <location>
        <begin position="1030"/>
        <end position="1048"/>
    </location>
</feature>
<dbReference type="InterPro" id="IPR039786">
    <property type="entry name" value="EFR3"/>
</dbReference>
<dbReference type="AlphaFoldDB" id="A0A8H3FTQ3"/>
<dbReference type="OrthoDB" id="19232at2759"/>
<accession>A0A8H3FTQ3</accession>
<dbReference type="GO" id="GO:0005886">
    <property type="term" value="C:plasma membrane"/>
    <property type="evidence" value="ECO:0007669"/>
    <property type="project" value="TreeGrafter"/>
</dbReference>
<dbReference type="Proteomes" id="UP000664521">
    <property type="component" value="Unassembled WGS sequence"/>
</dbReference>
<sequence>MQAVKQSFLAKHQVLILKCYPKYQKNVQDVKPNSSELSYLLYYASTRRSKLQKVGAFLEKRTASDVWRNKTGNVQVTLQILKALIEKLPQDLPLYAPFVLRILSTILRSQDLATVEDSIPTFEAFCAHHDVATLAADQDYIGQYEEIVRTYASFADRRSPPKIKGVLSAHLAIRWRSAGLRAIKAITSSEAVGADGGRQLHIVIPIILQNLHSDDERYVRMLYRRIESVADTDRKLASRRRMSVSTVQTVDANPDSETAAMSASTDDADRLAEEEAGIQALKSLKQVFTVNNRLQIRLATAAMLRYICVNAPKHRASMQRPGSVNARSWVTTVMELVTRWAPVHDRFVMLVTTMETLVKSPIVEDKLEQQLVLVGLVGWLLRSDINLIGLSIMDVLLGLIQHILLVLQLGGKGSDVLPHHQQTEAIDLFQDSKGLINAHSSIKSVPKPGHSAEEQAPSSNRQELLGALQACIGDLATHIYYSDQISDMITAVLLRLKPSRMSDVGSEAAAIENPQAAARAISASVKLQENPNTDEFFSFGTARVTALKAIKGVLVVANIKGSMSGAAASGRNRVGVHVWEGTQWLIRDDDRRVRRAYADALLTWLRLEMSRGDLRVMEDKRNLYKRSSRQDLNSSKTGYLTRRAVSNASHREKTTKPARSTFLQLLHLAIYDNAIEAPESESDLLLMHLVLVNLVEKLGVNAAKTGLPMMIRLQEDINLDEIISTPTAKMNIGSLVHGYLWALTEKFDFDTSRVGRVIHSEISRRKNHRLWLQTIVVPPLPLDHIMSASVPLREKISMPMLQQEALKPFDSRELMVEEIAHAYVASIATPPTSPPGSPGRVFSLPILSAVTQSASADKELPIRIKEAMLAEWSKESCIATVEKETARTISLNGSRTGTNLSTRNFLAVDGQPARANSPIHMNGSRHTSPPAHPNDLPNLNNLKRRPSAQDEGSATPVSSSEQNPTLRVDDLKRVLAGGVVFSSRGASPLRHSTAHRDTVASTSNRPSISTGSDSVATAGDFESASEGESSRIVPAVASSSVASASQQQKRPSRLPSTGSTPANIKTALRTIPTTADRTPPKTPTTPPPPLSRPQTPRSNSFTGRPRSALRPPSSSSSAGEDPISNAKALRGDLVTPIAVPGSPGEMGDEVPPVPPLPASVSLQRNVGIGATNSLVASSPVSNVVSEQLGSVRRKKKTGVDVGALLGSIDGMSGAGERGSRIASSGRPPY</sequence>
<feature type="compositionally biased region" description="Low complexity" evidence="2">
    <location>
        <begin position="1104"/>
        <end position="1118"/>
    </location>
</feature>
<dbReference type="InterPro" id="IPR016024">
    <property type="entry name" value="ARM-type_fold"/>
</dbReference>
<comment type="similarity">
    <text evidence="1">Belongs to the EFR3 family.</text>
</comment>
<evidence type="ECO:0000313" key="3">
    <source>
        <dbReference type="EMBL" id="CAF9930708.1"/>
    </source>
</evidence>
<reference evidence="3" key="1">
    <citation type="submission" date="2021-03" db="EMBL/GenBank/DDBJ databases">
        <authorList>
            <person name="Tagirdzhanova G."/>
        </authorList>
    </citation>
    <scope>NUCLEOTIDE SEQUENCE</scope>
</reference>
<feature type="region of interest" description="Disordered" evidence="2">
    <location>
        <begin position="1206"/>
        <end position="1229"/>
    </location>
</feature>
<evidence type="ECO:0000313" key="4">
    <source>
        <dbReference type="Proteomes" id="UP000664521"/>
    </source>
</evidence>
<feature type="region of interest" description="Disordered" evidence="2">
    <location>
        <begin position="440"/>
        <end position="459"/>
    </location>
</feature>
<dbReference type="PANTHER" id="PTHR47766">
    <property type="entry name" value="PROTEIN EFR3"/>
    <property type="match status" value="1"/>
</dbReference>
<dbReference type="GO" id="GO:0072659">
    <property type="term" value="P:protein localization to plasma membrane"/>
    <property type="evidence" value="ECO:0007669"/>
    <property type="project" value="InterPro"/>
</dbReference>
<dbReference type="PANTHER" id="PTHR47766:SF1">
    <property type="entry name" value="PROTEIN EFR3"/>
    <property type="match status" value="1"/>
</dbReference>
<dbReference type="SUPFAM" id="SSF48371">
    <property type="entry name" value="ARM repeat"/>
    <property type="match status" value="1"/>
</dbReference>
<feature type="compositionally biased region" description="Polar residues" evidence="2">
    <location>
        <begin position="950"/>
        <end position="965"/>
    </location>
</feature>
<keyword evidence="4" id="KW-1185">Reference proteome</keyword>
<organism evidence="3 4">
    <name type="scientific">Heterodermia speciosa</name>
    <dbReference type="NCBI Taxonomy" id="116794"/>
    <lineage>
        <taxon>Eukaryota</taxon>
        <taxon>Fungi</taxon>
        <taxon>Dikarya</taxon>
        <taxon>Ascomycota</taxon>
        <taxon>Pezizomycotina</taxon>
        <taxon>Lecanoromycetes</taxon>
        <taxon>OSLEUM clade</taxon>
        <taxon>Lecanoromycetidae</taxon>
        <taxon>Caliciales</taxon>
        <taxon>Physciaceae</taxon>
        <taxon>Heterodermia</taxon>
    </lineage>
</organism>
<feature type="region of interest" description="Disordered" evidence="2">
    <location>
        <begin position="913"/>
        <end position="968"/>
    </location>
</feature>
<gene>
    <name evidence="3" type="primary">EFR3</name>
    <name evidence="3" type="ORF">HETSPECPRED_007695</name>
</gene>
<comment type="caution">
    <text evidence="3">The sequence shown here is derived from an EMBL/GenBank/DDBJ whole genome shotgun (WGS) entry which is preliminary data.</text>
</comment>
<feature type="compositionally biased region" description="Polar residues" evidence="2">
    <location>
        <begin position="1054"/>
        <end position="1063"/>
    </location>
</feature>
<dbReference type="EMBL" id="CAJPDS010000056">
    <property type="protein sequence ID" value="CAF9930708.1"/>
    <property type="molecule type" value="Genomic_DNA"/>
</dbReference>
<dbReference type="Pfam" id="PF21072">
    <property type="entry name" value="EFR3"/>
    <property type="match status" value="1"/>
</dbReference>
<feature type="region of interest" description="Disordered" evidence="2">
    <location>
        <begin position="984"/>
        <end position="1131"/>
    </location>
</feature>